<dbReference type="AlphaFoldDB" id="A0A212QP63"/>
<evidence type="ECO:0000313" key="7">
    <source>
        <dbReference type="Proteomes" id="UP000198418"/>
    </source>
</evidence>
<comment type="cofactor">
    <cofactor evidence="1">
        <name>Mg(2+)</name>
        <dbReference type="ChEBI" id="CHEBI:18420"/>
    </cofactor>
</comment>
<protein>
    <submittedName>
        <fullName evidence="6">8-oxo-dGTP pyrophosphatase MutT, NUDIX family</fullName>
    </submittedName>
</protein>
<dbReference type="PROSITE" id="PS51462">
    <property type="entry name" value="NUDIX"/>
    <property type="match status" value="1"/>
</dbReference>
<evidence type="ECO:0000256" key="4">
    <source>
        <dbReference type="ARBA" id="ARBA00022842"/>
    </source>
</evidence>
<feature type="domain" description="Nudix hydrolase" evidence="5">
    <location>
        <begin position="21"/>
        <end position="152"/>
    </location>
</feature>
<evidence type="ECO:0000256" key="1">
    <source>
        <dbReference type="ARBA" id="ARBA00001946"/>
    </source>
</evidence>
<dbReference type="PANTHER" id="PTHR12629:SF0">
    <property type="entry name" value="DIPHOSPHOINOSITOL-POLYPHOSPHATE DIPHOSPHATASE"/>
    <property type="match status" value="1"/>
</dbReference>
<proteinExistence type="predicted"/>
<dbReference type="SUPFAM" id="SSF55811">
    <property type="entry name" value="Nudix"/>
    <property type="match status" value="1"/>
</dbReference>
<dbReference type="InterPro" id="IPR000086">
    <property type="entry name" value="NUDIX_hydrolase_dom"/>
</dbReference>
<accession>A0A212QP63</accession>
<keyword evidence="4" id="KW-0460">Magnesium</keyword>
<dbReference type="InterPro" id="IPR047198">
    <property type="entry name" value="DDP-like_NUDIX"/>
</dbReference>
<dbReference type="InterPro" id="IPR015797">
    <property type="entry name" value="NUDIX_hydrolase-like_dom_sf"/>
</dbReference>
<evidence type="ECO:0000256" key="2">
    <source>
        <dbReference type="ARBA" id="ARBA00022723"/>
    </source>
</evidence>
<sequence>MTAGDSGGSGKAKKQADGGKAVRRQVAALPWRVTDRLEIMLVSSRETRRWIIPKGWPMAGRSLSAAAAVEALEEAGLLGVIDEASFGRFSYDKRLSQGKTALCEVDVFPLRVIRQRADWLEKNQRETCWMSAETAAERASDPALAALILEFARTVGT</sequence>
<name>A0A212QP63_RHOAC</name>
<gene>
    <name evidence="6" type="ORF">SAMN06265338_1011010</name>
</gene>
<evidence type="ECO:0000259" key="5">
    <source>
        <dbReference type="PROSITE" id="PS51462"/>
    </source>
</evidence>
<keyword evidence="2" id="KW-0479">Metal-binding</keyword>
<evidence type="ECO:0000313" key="6">
    <source>
        <dbReference type="EMBL" id="SNB61233.1"/>
    </source>
</evidence>
<keyword evidence="3" id="KW-0378">Hydrolase</keyword>
<dbReference type="RefSeq" id="WP_244593355.1">
    <property type="nucleotide sequence ID" value="NZ_FYDG01000001.1"/>
</dbReference>
<keyword evidence="7" id="KW-1185">Reference proteome</keyword>
<dbReference type="GO" id="GO:0016462">
    <property type="term" value="F:pyrophosphatase activity"/>
    <property type="evidence" value="ECO:0007669"/>
    <property type="project" value="InterPro"/>
</dbReference>
<dbReference type="Proteomes" id="UP000198418">
    <property type="component" value="Unassembled WGS sequence"/>
</dbReference>
<dbReference type="GO" id="GO:0046872">
    <property type="term" value="F:metal ion binding"/>
    <property type="evidence" value="ECO:0007669"/>
    <property type="project" value="UniProtKB-KW"/>
</dbReference>
<evidence type="ECO:0000256" key="3">
    <source>
        <dbReference type="ARBA" id="ARBA00022801"/>
    </source>
</evidence>
<reference evidence="7" key="1">
    <citation type="submission" date="2017-06" db="EMBL/GenBank/DDBJ databases">
        <authorList>
            <person name="Varghese N."/>
            <person name="Submissions S."/>
        </authorList>
    </citation>
    <scope>NUCLEOTIDE SEQUENCE [LARGE SCALE GENOMIC DNA]</scope>
    <source>
        <strain evidence="7">DSM 137</strain>
    </source>
</reference>
<dbReference type="CDD" id="cd04666">
    <property type="entry name" value="NUDIX_DIPP2_like_Nudt4"/>
    <property type="match status" value="1"/>
</dbReference>
<dbReference type="PANTHER" id="PTHR12629">
    <property type="entry name" value="DIPHOSPHOINOSITOL POLYPHOSPHATE PHOSPHOHYDROLASE"/>
    <property type="match status" value="1"/>
</dbReference>
<dbReference type="GO" id="GO:0005737">
    <property type="term" value="C:cytoplasm"/>
    <property type="evidence" value="ECO:0007669"/>
    <property type="project" value="TreeGrafter"/>
</dbReference>
<dbReference type="Gene3D" id="3.90.79.10">
    <property type="entry name" value="Nucleoside Triphosphate Pyrophosphohydrolase"/>
    <property type="match status" value="1"/>
</dbReference>
<organism evidence="6 7">
    <name type="scientific">Rhodoblastus acidophilus</name>
    <name type="common">Rhodopseudomonas acidophila</name>
    <dbReference type="NCBI Taxonomy" id="1074"/>
    <lineage>
        <taxon>Bacteria</taxon>
        <taxon>Pseudomonadati</taxon>
        <taxon>Pseudomonadota</taxon>
        <taxon>Alphaproteobacteria</taxon>
        <taxon>Hyphomicrobiales</taxon>
        <taxon>Rhodoblastaceae</taxon>
        <taxon>Rhodoblastus</taxon>
    </lineage>
</organism>
<dbReference type="EMBL" id="FYDG01000001">
    <property type="protein sequence ID" value="SNB61233.1"/>
    <property type="molecule type" value="Genomic_DNA"/>
</dbReference>